<sequence>MTKKLWTLFGLLFFSYCSSFAQTRSITGKVVNTAQEPLPGVTVAVKGTSTTTSTNDVGAFNIQLPNTQNPVLTVTYLGYKMQEIPINGQQTLTITLEEDATGLDEVVVVGYGTMKKGDLTGAVGSVTSETLKARGTTSAMAALQGSVPGVDISSTSTKPGGGFNIQIRGQNSLAGGSPLYVVDGVVMGDINFLNPADIEQIDVLRDASSTAIYGSRGSNGVVIVRTKNAGSNHGSRMSVTYDGFYGIRKIARLPDFMSGREWVDFRTSAYYTYNTNLGQYELTPANRNSVLQRSPLLEQRLFDEDYEDWLALGTQDGHQQNHYVNIGGSSSDLAYNLGLGYQDEEGNFINENLKRYNMKLSIDHRGSKFFSAGGTINLSHTVTNQGSQYGYRDIMRMPVILRAYDDQGNLIQQPGIAASIQGSGNFTSSPNPLQEINSGNQETRRYDVLASAYAQVNLFDGFSIKSTIMPRFTRERVGQYYDVVPGNRNQNEAYQQNDESLEYTWDNQITYNKTFNDNHHLNATLINSFYKTRFERIQAATQNLPYDSQWYNLFTGNLMRDNSLTSYNESGLISYAARVNYDYKGKYLVTGTIRYDGSSKLADKWASFPSFALGWRLSEEEFMKADWLSDLKARFSFGYSGNNNGISPYGSMQTPISDELIWYDFGDGNAVSGLRPGYPVNPAITWEKTRELNFGLDFGFFNQRLYGSLDVYDKLSDGLLMSRSLAIESGVATMTDNIGSVSNRGIEISLNSTNIRTPNFQWTTSLNFAHNKNAIESLYGKKEDVMGEKRFIGHPIEVIYDYRVVGIWKSDEVEEAARWGQQPGQARVEDINGDGIITAANDRVILGSPNPKWTANLRSTFNYKSWDLSVDLFTRQGIFVQDRFLEEFGPGNTQRGRPKIRFDYFVPQGIDRYDWNNWGTKEDGSPSATWSPTAGNENGKYPAINNAGPYYGSNGQYTDASFVKIRNIILGYMLPSKMLSKAKISQLRVYLNILNPFTFTKYEGWDPEYATTSLQNGNGPSTVTYQLGVNLKF</sequence>
<comment type="caution">
    <text evidence="10">The sequence shown here is derived from an EMBL/GenBank/DDBJ whole genome shotgun (WGS) entry which is preliminary data.</text>
</comment>
<evidence type="ECO:0000256" key="3">
    <source>
        <dbReference type="ARBA" id="ARBA00022452"/>
    </source>
</evidence>
<evidence type="ECO:0000256" key="6">
    <source>
        <dbReference type="ARBA" id="ARBA00023237"/>
    </source>
</evidence>
<dbReference type="RefSeq" id="WP_130857564.1">
    <property type="nucleotide sequence ID" value="NZ_JBHLWO010000002.1"/>
</dbReference>
<evidence type="ECO:0000313" key="10">
    <source>
        <dbReference type="EMBL" id="MFC0318601.1"/>
    </source>
</evidence>
<dbReference type="InterPro" id="IPR023997">
    <property type="entry name" value="TonB-dep_OMP_SusC/RagA_CS"/>
</dbReference>
<dbReference type="Pfam" id="PF07715">
    <property type="entry name" value="Plug"/>
    <property type="match status" value="1"/>
</dbReference>
<evidence type="ECO:0000256" key="2">
    <source>
        <dbReference type="ARBA" id="ARBA00022448"/>
    </source>
</evidence>
<dbReference type="SUPFAM" id="SSF49464">
    <property type="entry name" value="Carboxypeptidase regulatory domain-like"/>
    <property type="match status" value="1"/>
</dbReference>
<dbReference type="Gene3D" id="2.60.40.1120">
    <property type="entry name" value="Carboxypeptidase-like, regulatory domain"/>
    <property type="match status" value="1"/>
</dbReference>
<reference evidence="10 11" key="1">
    <citation type="submission" date="2024-09" db="EMBL/GenBank/DDBJ databases">
        <authorList>
            <person name="Sun Q."/>
            <person name="Mori K."/>
        </authorList>
    </citation>
    <scope>NUCLEOTIDE SEQUENCE [LARGE SCALE GENOMIC DNA]</scope>
    <source>
        <strain evidence="10 11">CCM 7765</strain>
    </source>
</reference>
<dbReference type="NCBIfam" id="TIGR04056">
    <property type="entry name" value="OMP_RagA_SusC"/>
    <property type="match status" value="1"/>
</dbReference>
<keyword evidence="6 7" id="KW-0998">Cell outer membrane</keyword>
<keyword evidence="5 7" id="KW-0472">Membrane</keyword>
<evidence type="ECO:0000256" key="5">
    <source>
        <dbReference type="ARBA" id="ARBA00023136"/>
    </source>
</evidence>
<evidence type="ECO:0000259" key="9">
    <source>
        <dbReference type="Pfam" id="PF07715"/>
    </source>
</evidence>
<dbReference type="InterPro" id="IPR023996">
    <property type="entry name" value="TonB-dep_OMP_SusC/RagA"/>
</dbReference>
<gene>
    <name evidence="10" type="ORF">ACFFI0_09780</name>
</gene>
<name>A0ABV6HI88_9SPHI</name>
<dbReference type="NCBIfam" id="TIGR04057">
    <property type="entry name" value="SusC_RagA_signa"/>
    <property type="match status" value="1"/>
</dbReference>
<feature type="chain" id="PRO_5045101169" evidence="8">
    <location>
        <begin position="22"/>
        <end position="1033"/>
    </location>
</feature>
<organism evidence="10 11">
    <name type="scientific">Olivibacter oleidegradans</name>
    <dbReference type="NCBI Taxonomy" id="760123"/>
    <lineage>
        <taxon>Bacteria</taxon>
        <taxon>Pseudomonadati</taxon>
        <taxon>Bacteroidota</taxon>
        <taxon>Sphingobacteriia</taxon>
        <taxon>Sphingobacteriales</taxon>
        <taxon>Sphingobacteriaceae</taxon>
        <taxon>Olivibacter</taxon>
    </lineage>
</organism>
<dbReference type="InterPro" id="IPR037066">
    <property type="entry name" value="Plug_dom_sf"/>
</dbReference>
<feature type="signal peptide" evidence="8">
    <location>
        <begin position="1"/>
        <end position="21"/>
    </location>
</feature>
<protein>
    <submittedName>
        <fullName evidence="10">SusC/RagA family TonB-linked outer membrane protein</fullName>
    </submittedName>
</protein>
<dbReference type="PROSITE" id="PS52016">
    <property type="entry name" value="TONB_DEPENDENT_REC_3"/>
    <property type="match status" value="1"/>
</dbReference>
<evidence type="ECO:0000313" key="11">
    <source>
        <dbReference type="Proteomes" id="UP001589774"/>
    </source>
</evidence>
<dbReference type="SUPFAM" id="SSF56935">
    <property type="entry name" value="Porins"/>
    <property type="match status" value="1"/>
</dbReference>
<dbReference type="Gene3D" id="2.40.170.20">
    <property type="entry name" value="TonB-dependent receptor, beta-barrel domain"/>
    <property type="match status" value="1"/>
</dbReference>
<dbReference type="InterPro" id="IPR012910">
    <property type="entry name" value="Plug_dom"/>
</dbReference>
<keyword evidence="3 7" id="KW-1134">Transmembrane beta strand</keyword>
<dbReference type="InterPro" id="IPR036942">
    <property type="entry name" value="Beta-barrel_TonB_sf"/>
</dbReference>
<keyword evidence="8" id="KW-0732">Signal</keyword>
<keyword evidence="4 7" id="KW-0812">Transmembrane</keyword>
<accession>A0ABV6HI88</accession>
<evidence type="ECO:0000256" key="8">
    <source>
        <dbReference type="SAM" id="SignalP"/>
    </source>
</evidence>
<comment type="subcellular location">
    <subcellularLocation>
        <location evidence="1 7">Cell outer membrane</location>
        <topology evidence="1 7">Multi-pass membrane protein</topology>
    </subcellularLocation>
</comment>
<dbReference type="Proteomes" id="UP001589774">
    <property type="component" value="Unassembled WGS sequence"/>
</dbReference>
<dbReference type="Gene3D" id="2.170.130.10">
    <property type="entry name" value="TonB-dependent receptor, plug domain"/>
    <property type="match status" value="1"/>
</dbReference>
<dbReference type="InterPro" id="IPR008969">
    <property type="entry name" value="CarboxyPept-like_regulatory"/>
</dbReference>
<dbReference type="InterPro" id="IPR039426">
    <property type="entry name" value="TonB-dep_rcpt-like"/>
</dbReference>
<keyword evidence="2 7" id="KW-0813">Transport</keyword>
<evidence type="ECO:0000256" key="7">
    <source>
        <dbReference type="PROSITE-ProRule" id="PRU01360"/>
    </source>
</evidence>
<evidence type="ECO:0000256" key="1">
    <source>
        <dbReference type="ARBA" id="ARBA00004571"/>
    </source>
</evidence>
<feature type="domain" description="TonB-dependent receptor plug" evidence="9">
    <location>
        <begin position="116"/>
        <end position="221"/>
    </location>
</feature>
<keyword evidence="11" id="KW-1185">Reference proteome</keyword>
<dbReference type="EMBL" id="JBHLWO010000002">
    <property type="protein sequence ID" value="MFC0318601.1"/>
    <property type="molecule type" value="Genomic_DNA"/>
</dbReference>
<proteinExistence type="inferred from homology"/>
<evidence type="ECO:0000256" key="4">
    <source>
        <dbReference type="ARBA" id="ARBA00022692"/>
    </source>
</evidence>
<dbReference type="Pfam" id="PF13715">
    <property type="entry name" value="CarbopepD_reg_2"/>
    <property type="match status" value="1"/>
</dbReference>
<comment type="similarity">
    <text evidence="7">Belongs to the TonB-dependent receptor family.</text>
</comment>